<evidence type="ECO:0000256" key="12">
    <source>
        <dbReference type="ARBA" id="ARBA00049955"/>
    </source>
</evidence>
<dbReference type="GO" id="GO:0005737">
    <property type="term" value="C:cytoplasm"/>
    <property type="evidence" value="ECO:0007669"/>
    <property type="project" value="UniProtKB-SubCell"/>
</dbReference>
<evidence type="ECO:0000256" key="5">
    <source>
        <dbReference type="ARBA" id="ARBA00009786"/>
    </source>
</evidence>
<dbReference type="Pfam" id="PF01515">
    <property type="entry name" value="PTA_PTB"/>
    <property type="match status" value="1"/>
</dbReference>
<evidence type="ECO:0000256" key="6">
    <source>
        <dbReference type="ARBA" id="ARBA00012707"/>
    </source>
</evidence>
<evidence type="ECO:0000256" key="9">
    <source>
        <dbReference type="ARBA" id="ARBA00022679"/>
    </source>
</evidence>
<dbReference type="OrthoDB" id="9808984at2"/>
<dbReference type="AlphaFoldDB" id="A0A1I5CRA1"/>
<evidence type="ECO:0000256" key="7">
    <source>
        <dbReference type="ARBA" id="ARBA00021528"/>
    </source>
</evidence>
<dbReference type="SUPFAM" id="SSF52540">
    <property type="entry name" value="P-loop containing nucleoside triphosphate hydrolases"/>
    <property type="match status" value="1"/>
</dbReference>
<dbReference type="InterPro" id="IPR027417">
    <property type="entry name" value="P-loop_NTPase"/>
</dbReference>
<feature type="domain" description="Phosphate acetyl/butaryl transferase" evidence="14">
    <location>
        <begin position="366"/>
        <end position="683"/>
    </location>
</feature>
<comment type="subcellular location">
    <subcellularLocation>
        <location evidence="2 13">Cytoplasm</location>
    </subcellularLocation>
</comment>
<dbReference type="UniPathway" id="UPA00340">
    <property type="reaction ID" value="UER00459"/>
</dbReference>
<keyword evidence="17" id="KW-1185">Reference proteome</keyword>
<feature type="domain" description="DRTGG" evidence="15">
    <location>
        <begin position="208"/>
        <end position="319"/>
    </location>
</feature>
<dbReference type="PIRSF" id="PIRSF006107">
    <property type="entry name" value="PhpActrans_proteobac"/>
    <property type="match status" value="1"/>
</dbReference>
<evidence type="ECO:0000259" key="15">
    <source>
        <dbReference type="Pfam" id="PF07085"/>
    </source>
</evidence>
<dbReference type="InterPro" id="IPR004614">
    <property type="entry name" value="P_AcTrfase"/>
</dbReference>
<evidence type="ECO:0000259" key="14">
    <source>
        <dbReference type="Pfam" id="PF01515"/>
    </source>
</evidence>
<dbReference type="InterPro" id="IPR010766">
    <property type="entry name" value="DRTGG"/>
</dbReference>
<comment type="domain">
    <text evidence="13">The N-terminal region seems to be important for proper quaternary structure. The C-terminal region contains the substrate-binding site.</text>
</comment>
<organism evidence="16 17">
    <name type="scientific">Geodermatophilus obscurus</name>
    <dbReference type="NCBI Taxonomy" id="1861"/>
    <lineage>
        <taxon>Bacteria</taxon>
        <taxon>Bacillati</taxon>
        <taxon>Actinomycetota</taxon>
        <taxon>Actinomycetes</taxon>
        <taxon>Geodermatophilales</taxon>
        <taxon>Geodermatophilaceae</taxon>
        <taxon>Geodermatophilus</taxon>
    </lineage>
</organism>
<dbReference type="SUPFAM" id="SSF53659">
    <property type="entry name" value="Isocitrate/Isopropylmalate dehydrogenase-like"/>
    <property type="match status" value="1"/>
</dbReference>
<dbReference type="InterPro" id="IPR028979">
    <property type="entry name" value="Ser_kin/Pase_Hpr-like_N_sf"/>
</dbReference>
<gene>
    <name evidence="16" type="ORF">SAMN05660359_00481</name>
</gene>
<evidence type="ECO:0000256" key="10">
    <source>
        <dbReference type="ARBA" id="ARBA00023315"/>
    </source>
</evidence>
<comment type="function">
    <text evidence="12 13">Involved in acetate metabolism.</text>
</comment>
<proteinExistence type="inferred from homology"/>
<comment type="similarity">
    <text evidence="5 13">In the N-terminal section; belongs to the CobB/CobQ family.</text>
</comment>
<keyword evidence="10 13" id="KW-0012">Acyltransferase</keyword>
<keyword evidence="8 13" id="KW-0963">Cytoplasm</keyword>
<dbReference type="PANTHER" id="PTHR43356">
    <property type="entry name" value="PHOSPHATE ACETYLTRANSFERASE"/>
    <property type="match status" value="1"/>
</dbReference>
<name>A0A1I5CRA1_9ACTN</name>
<evidence type="ECO:0000256" key="13">
    <source>
        <dbReference type="PIRNR" id="PIRNR006107"/>
    </source>
</evidence>
<keyword evidence="9 13" id="KW-0808">Transferase</keyword>
<dbReference type="InterPro" id="IPR016475">
    <property type="entry name" value="P-Actrans_bac"/>
</dbReference>
<sequence>MSDGLYVTGCEPATGKSAIALGVFELLARRVGRLGVFRPVVSGGEAGGDGDGVVDLLLPRAHGDLSPDACVGVTYADVLADEDRALSEIVARYRALAALCDRVLVVGSDFSEAGAARELALNARIAANLGLPVLCVVSGRDRDPAAVAVAVEVAQDAMRDAGAEVVAAVVNGVAPRQLPAVRDRVGGGDPPVYVLPEAPVLTAPTMAEVARACDARVLTGDDATLGRETSGVLVAAMTIPNLLERLVDDVVVITPGDRADVVLGVLAAHLSGGLPAPAGLVLTGGLEPAPPVRSLLAGMPVPVPVVLTDHDTYATATLAGSVPGRIRPGAPRKIDVALALVEEHVDGAELLDRTAVARPRVTTPLMFEYELLDRARADRRHVVLPEGTDERVLRAAERLLRRGVVDLTLLGDAAEVRAAAARAGVDVGAARLLDPCEPDLRERLAVEYARRRAHRGVTMDAARDVVVDVSYAGTLMVALGLADGMVSGATHTTAQTIRPALELVKTVDGVSIVSSVFFMCLADRVLVYGDCAVNVHPDAEQLAEIAVTSAQTAARFGVEPRVAMLSYSTGASGSGEDVDRVRTATELVRRRAPELSVEGPIQYDAAVDAGVARTKLPGSDVAGRATVFVFPDLNTGNNTYKAVQRSAGAVAVGPVLQGLRAPVNDLSRGATVQDIVNTVAITAIQAQGPAPRDTAQS</sequence>
<dbReference type="SUPFAM" id="SSF75138">
    <property type="entry name" value="HprK N-terminal domain-like"/>
    <property type="match status" value="1"/>
</dbReference>
<dbReference type="EC" id="2.3.1.8" evidence="6 13"/>
<comment type="catalytic activity">
    <reaction evidence="1 13">
        <text>acetyl-CoA + phosphate = acetyl phosphate + CoA</text>
        <dbReference type="Rhea" id="RHEA:19521"/>
        <dbReference type="ChEBI" id="CHEBI:22191"/>
        <dbReference type="ChEBI" id="CHEBI:43474"/>
        <dbReference type="ChEBI" id="CHEBI:57287"/>
        <dbReference type="ChEBI" id="CHEBI:57288"/>
        <dbReference type="EC" id="2.3.1.8"/>
    </reaction>
</comment>
<dbReference type="Proteomes" id="UP000183642">
    <property type="component" value="Unassembled WGS sequence"/>
</dbReference>
<evidence type="ECO:0000256" key="4">
    <source>
        <dbReference type="ARBA" id="ARBA00008756"/>
    </source>
</evidence>
<dbReference type="GO" id="GO:0006085">
    <property type="term" value="P:acetyl-CoA biosynthetic process"/>
    <property type="evidence" value="ECO:0007669"/>
    <property type="project" value="UniProtKB-UniPathway"/>
</dbReference>
<evidence type="ECO:0000313" key="17">
    <source>
        <dbReference type="Proteomes" id="UP000183642"/>
    </source>
</evidence>
<evidence type="ECO:0000313" key="16">
    <source>
        <dbReference type="EMBL" id="SFN89510.1"/>
    </source>
</evidence>
<evidence type="ECO:0000256" key="1">
    <source>
        <dbReference type="ARBA" id="ARBA00000705"/>
    </source>
</evidence>
<evidence type="ECO:0000256" key="3">
    <source>
        <dbReference type="ARBA" id="ARBA00004989"/>
    </source>
</evidence>
<evidence type="ECO:0000256" key="8">
    <source>
        <dbReference type="ARBA" id="ARBA00022490"/>
    </source>
</evidence>
<dbReference type="PANTHER" id="PTHR43356:SF3">
    <property type="entry name" value="PHOSPHATE ACETYLTRANSFERASE"/>
    <property type="match status" value="1"/>
</dbReference>
<dbReference type="InterPro" id="IPR002505">
    <property type="entry name" value="PTA_PTB"/>
</dbReference>
<dbReference type="InterPro" id="IPR050500">
    <property type="entry name" value="Phos_Acetyltrans/Butyryltrans"/>
</dbReference>
<dbReference type="InterPro" id="IPR042113">
    <property type="entry name" value="P_AcTrfase_dom1"/>
</dbReference>
<evidence type="ECO:0000256" key="2">
    <source>
        <dbReference type="ARBA" id="ARBA00004496"/>
    </source>
</evidence>
<comment type="pathway">
    <text evidence="3 13">Metabolic intermediate biosynthesis; acetyl-CoA biosynthesis; acetyl-CoA from acetate: step 2/2.</text>
</comment>
<dbReference type="Gene3D" id="3.40.50.10750">
    <property type="entry name" value="Isocitrate/Isopropylmalate dehydrogenase-like"/>
    <property type="match status" value="1"/>
</dbReference>
<protein>
    <recommendedName>
        <fullName evidence="7 13">Phosphate acetyltransferase</fullName>
        <ecNumber evidence="6 13">2.3.1.8</ecNumber>
    </recommendedName>
    <alternativeName>
        <fullName evidence="11 13">Phosphotransacetylase</fullName>
    </alternativeName>
</protein>
<dbReference type="Pfam" id="PF13500">
    <property type="entry name" value="AAA_26"/>
    <property type="match status" value="1"/>
</dbReference>
<dbReference type="FunFam" id="3.40.50.10750:FF:000001">
    <property type="entry name" value="Phosphate acetyltransferase"/>
    <property type="match status" value="1"/>
</dbReference>
<dbReference type="Gene3D" id="3.40.50.10950">
    <property type="match status" value="1"/>
</dbReference>
<accession>A0A1I5CRA1</accession>
<dbReference type="NCBIfam" id="NF007233">
    <property type="entry name" value="PRK09653.1"/>
    <property type="match status" value="1"/>
</dbReference>
<dbReference type="NCBIfam" id="NF004167">
    <property type="entry name" value="PRK05632.1"/>
    <property type="match status" value="1"/>
</dbReference>
<comment type="similarity">
    <text evidence="4 13">In the C-terminal section; belongs to the phosphate acetyltransferase and butyryltransferase family.</text>
</comment>
<reference evidence="17" key="1">
    <citation type="submission" date="2016-10" db="EMBL/GenBank/DDBJ databases">
        <authorList>
            <person name="Varghese N."/>
            <person name="Submissions S."/>
        </authorList>
    </citation>
    <scope>NUCLEOTIDE SEQUENCE [LARGE SCALE GENOMIC DNA]</scope>
    <source>
        <strain evidence="17">DSM 43161</strain>
    </source>
</reference>
<dbReference type="Pfam" id="PF07085">
    <property type="entry name" value="DRTGG"/>
    <property type="match status" value="1"/>
</dbReference>
<dbReference type="EMBL" id="FOWE01000001">
    <property type="protein sequence ID" value="SFN89510.1"/>
    <property type="molecule type" value="Genomic_DNA"/>
</dbReference>
<evidence type="ECO:0000256" key="11">
    <source>
        <dbReference type="ARBA" id="ARBA00031108"/>
    </source>
</evidence>
<dbReference type="RefSeq" id="WP_075011886.1">
    <property type="nucleotide sequence ID" value="NZ_FOWE01000001.1"/>
</dbReference>
<dbReference type="InterPro" id="IPR042112">
    <property type="entry name" value="P_AcTrfase_dom2"/>
</dbReference>
<dbReference type="NCBIfam" id="TIGR00651">
    <property type="entry name" value="pta"/>
    <property type="match status" value="1"/>
</dbReference>
<dbReference type="Gene3D" id="3.40.50.300">
    <property type="entry name" value="P-loop containing nucleotide triphosphate hydrolases"/>
    <property type="match status" value="1"/>
</dbReference>
<dbReference type="Gene3D" id="3.40.1390.20">
    <property type="entry name" value="HprK N-terminal domain-like"/>
    <property type="match status" value="1"/>
</dbReference>
<dbReference type="GO" id="GO:0008959">
    <property type="term" value="F:phosphate acetyltransferase activity"/>
    <property type="evidence" value="ECO:0007669"/>
    <property type="project" value="UniProtKB-EC"/>
</dbReference>